<dbReference type="KEGG" id="tet:TTHERM_00765380"/>
<proteinExistence type="predicted"/>
<accession>I7M485</accession>
<dbReference type="EMBL" id="GG662407">
    <property type="protein sequence ID" value="EAS05152.2"/>
    <property type="molecule type" value="Genomic_DNA"/>
</dbReference>
<dbReference type="GeneID" id="7824558"/>
<dbReference type="RefSeq" id="XP_001025397.2">
    <property type="nucleotide sequence ID" value="XM_001025397.2"/>
</dbReference>
<reference evidence="2" key="1">
    <citation type="journal article" date="2006" name="PLoS Biol.">
        <title>Macronuclear genome sequence of the ciliate Tetrahymena thermophila, a model eukaryote.</title>
        <authorList>
            <person name="Eisen J.A."/>
            <person name="Coyne R.S."/>
            <person name="Wu M."/>
            <person name="Wu D."/>
            <person name="Thiagarajan M."/>
            <person name="Wortman J.R."/>
            <person name="Badger J.H."/>
            <person name="Ren Q."/>
            <person name="Amedeo P."/>
            <person name="Jones K.M."/>
            <person name="Tallon L.J."/>
            <person name="Delcher A.L."/>
            <person name="Salzberg S.L."/>
            <person name="Silva J.C."/>
            <person name="Haas B.J."/>
            <person name="Majoros W.H."/>
            <person name="Farzad M."/>
            <person name="Carlton J.M."/>
            <person name="Smith R.K. Jr."/>
            <person name="Garg J."/>
            <person name="Pearlman R.E."/>
            <person name="Karrer K.M."/>
            <person name="Sun L."/>
            <person name="Manning G."/>
            <person name="Elde N.C."/>
            <person name="Turkewitz A.P."/>
            <person name="Asai D.J."/>
            <person name="Wilkes D.E."/>
            <person name="Wang Y."/>
            <person name="Cai H."/>
            <person name="Collins K."/>
            <person name="Stewart B.A."/>
            <person name="Lee S.R."/>
            <person name="Wilamowska K."/>
            <person name="Weinberg Z."/>
            <person name="Ruzzo W.L."/>
            <person name="Wloga D."/>
            <person name="Gaertig J."/>
            <person name="Frankel J."/>
            <person name="Tsao C.-C."/>
            <person name="Gorovsky M.A."/>
            <person name="Keeling P.J."/>
            <person name="Waller R.F."/>
            <person name="Patron N.J."/>
            <person name="Cherry J.M."/>
            <person name="Stover N.A."/>
            <person name="Krieger C.J."/>
            <person name="del Toro C."/>
            <person name="Ryder H.F."/>
            <person name="Williamson S.C."/>
            <person name="Barbeau R.A."/>
            <person name="Hamilton E.P."/>
            <person name="Orias E."/>
        </authorList>
    </citation>
    <scope>NUCLEOTIDE SEQUENCE [LARGE SCALE GENOMIC DNA]</scope>
    <source>
        <strain evidence="2">SB210</strain>
    </source>
</reference>
<dbReference type="InParanoid" id="I7M485"/>
<organism evidence="1 2">
    <name type="scientific">Tetrahymena thermophila (strain SB210)</name>
    <dbReference type="NCBI Taxonomy" id="312017"/>
    <lineage>
        <taxon>Eukaryota</taxon>
        <taxon>Sar</taxon>
        <taxon>Alveolata</taxon>
        <taxon>Ciliophora</taxon>
        <taxon>Intramacronucleata</taxon>
        <taxon>Oligohymenophorea</taxon>
        <taxon>Hymenostomatida</taxon>
        <taxon>Tetrahymenina</taxon>
        <taxon>Tetrahymenidae</taxon>
        <taxon>Tetrahymena</taxon>
    </lineage>
</organism>
<dbReference type="AlphaFoldDB" id="I7M485"/>
<dbReference type="Proteomes" id="UP000009168">
    <property type="component" value="Unassembled WGS sequence"/>
</dbReference>
<name>I7M485_TETTS</name>
<sequence>MSAQKNCQYYIRFQVIPQPVKKGQKLELYFGQFNKIPDHIVHEQDNSKIIVEGQKRVYINKKNEQIVLDEGFQPLEILQSIQNVRKIKMEFDKYCDTQSAEFLNLIQKIINQIMLTQDFMIHFIWIEHNDDRLKFKVNIDYQNIAKSIAEVSNQVQHLSLEFLESVFRKEDKETEYLFAQTISSLTNLQRFCLYCEGEVSFKILLNILSLLAWNENNTQNNGNAENQIQEKQKCIIQFKLKQFSFNLKCLDFIPLDTDLNQFLPQLFNSNPAIKFRIKFPRYVEQHTKENASKISNLVQYFSDIFKNYTNIIEFAFSTGGNSNYSDQNSLDAQLSAIINKSTVQSSQIINTQSSNTAREMNQDIPKINVVWFKDVLN</sequence>
<keyword evidence="2" id="KW-1185">Reference proteome</keyword>
<evidence type="ECO:0000313" key="1">
    <source>
        <dbReference type="EMBL" id="EAS05152.2"/>
    </source>
</evidence>
<protein>
    <submittedName>
        <fullName evidence="1">Uncharacterized protein</fullName>
    </submittedName>
</protein>
<evidence type="ECO:0000313" key="2">
    <source>
        <dbReference type="Proteomes" id="UP000009168"/>
    </source>
</evidence>
<gene>
    <name evidence="1" type="ORF">TTHERM_00765380</name>
</gene>